<feature type="region of interest" description="Disordered" evidence="1">
    <location>
        <begin position="1"/>
        <end position="20"/>
    </location>
</feature>
<reference evidence="2 3" key="1">
    <citation type="submission" date="2024-02" db="EMBL/GenBank/DDBJ databases">
        <authorList>
            <person name="Chen Y."/>
            <person name="Shah S."/>
            <person name="Dougan E. K."/>
            <person name="Thang M."/>
            <person name="Chan C."/>
        </authorList>
    </citation>
    <scope>NUCLEOTIDE SEQUENCE [LARGE SCALE GENOMIC DNA]</scope>
</reference>
<evidence type="ECO:0000313" key="2">
    <source>
        <dbReference type="EMBL" id="CAK9022996.1"/>
    </source>
</evidence>
<sequence length="388" mass="41718">DLSEAALPATSDGSSSVRGGKRFEQIGTSAAQKLLASLVDGDLPVGINGVVIVDTTLGVGDMFWAWLERCKALRYPILYVGATADPVALEWFQHHVQEEFTDKPGPTIAIPDKIIAEWSQRPTHGLEFQAVVKSVIDEFGEPKAVPANGNPADPATVTEPAAKKRRLTEPVEVVDTDKLPSTKLAEAPLSGLKKEANGKVLLRVDGTHGWWLSNTSNVQITLPAGTVVAGFGTGTFQHQPRHGTEIVPVDGDKMVLFSLTSDDSVLLNGKIEVVKNILHAREVQKGKGEVAYHEVSAKADPDFEITRKHEVYFKAAAKVTAEAEGDDLKWSKGTGSFASLVPYASLGALKHASVIWSVRWSAKGLMPVKPTVRLMGEVALDAHKAMKL</sequence>
<evidence type="ECO:0000256" key="1">
    <source>
        <dbReference type="SAM" id="MobiDB-lite"/>
    </source>
</evidence>
<gene>
    <name evidence="2" type="ORF">SCF082_LOCUS16019</name>
</gene>
<dbReference type="Proteomes" id="UP001642464">
    <property type="component" value="Unassembled WGS sequence"/>
</dbReference>
<feature type="non-terminal residue" evidence="2">
    <location>
        <position position="1"/>
    </location>
</feature>
<protein>
    <submittedName>
        <fullName evidence="2">Uncharacterized protein</fullName>
    </submittedName>
</protein>
<keyword evidence="3" id="KW-1185">Reference proteome</keyword>
<proteinExistence type="predicted"/>
<accession>A0ABP0K869</accession>
<organism evidence="2 3">
    <name type="scientific">Durusdinium trenchii</name>
    <dbReference type="NCBI Taxonomy" id="1381693"/>
    <lineage>
        <taxon>Eukaryota</taxon>
        <taxon>Sar</taxon>
        <taxon>Alveolata</taxon>
        <taxon>Dinophyceae</taxon>
        <taxon>Suessiales</taxon>
        <taxon>Symbiodiniaceae</taxon>
        <taxon>Durusdinium</taxon>
    </lineage>
</organism>
<dbReference type="EMBL" id="CAXAMM010010299">
    <property type="protein sequence ID" value="CAK9022996.1"/>
    <property type="molecule type" value="Genomic_DNA"/>
</dbReference>
<feature type="region of interest" description="Disordered" evidence="1">
    <location>
        <begin position="143"/>
        <end position="164"/>
    </location>
</feature>
<comment type="caution">
    <text evidence="2">The sequence shown here is derived from an EMBL/GenBank/DDBJ whole genome shotgun (WGS) entry which is preliminary data.</text>
</comment>
<name>A0ABP0K869_9DINO</name>
<evidence type="ECO:0000313" key="3">
    <source>
        <dbReference type="Proteomes" id="UP001642464"/>
    </source>
</evidence>